<keyword evidence="1" id="KW-0812">Transmembrane</keyword>
<feature type="transmembrane region" description="Helical" evidence="1">
    <location>
        <begin position="136"/>
        <end position="161"/>
    </location>
</feature>
<comment type="caution">
    <text evidence="2">The sequence shown here is derived from an EMBL/GenBank/DDBJ whole genome shotgun (WGS) entry which is preliminary data.</text>
</comment>
<evidence type="ECO:0008006" key="4">
    <source>
        <dbReference type="Google" id="ProtNLM"/>
    </source>
</evidence>
<dbReference type="AlphaFoldDB" id="A0A9D1R4B2"/>
<proteinExistence type="predicted"/>
<dbReference type="Proteomes" id="UP000824265">
    <property type="component" value="Unassembled WGS sequence"/>
</dbReference>
<protein>
    <recommendedName>
        <fullName evidence="4">Energy-coupling factor transport system substrate-specific component</fullName>
    </recommendedName>
</protein>
<evidence type="ECO:0000313" key="3">
    <source>
        <dbReference type="Proteomes" id="UP000824265"/>
    </source>
</evidence>
<name>A0A9D1R4B2_9FIRM</name>
<reference evidence="2" key="1">
    <citation type="journal article" date="2021" name="PeerJ">
        <title>Extensive microbial diversity within the chicken gut microbiome revealed by metagenomics and culture.</title>
        <authorList>
            <person name="Gilroy R."/>
            <person name="Ravi A."/>
            <person name="Getino M."/>
            <person name="Pursley I."/>
            <person name="Horton D.L."/>
            <person name="Alikhan N.F."/>
            <person name="Baker D."/>
            <person name="Gharbi K."/>
            <person name="Hall N."/>
            <person name="Watson M."/>
            <person name="Adriaenssens E.M."/>
            <person name="Foster-Nyarko E."/>
            <person name="Jarju S."/>
            <person name="Secka A."/>
            <person name="Antonio M."/>
            <person name="Oren A."/>
            <person name="Chaudhuri R.R."/>
            <person name="La Ragione R."/>
            <person name="Hildebrand F."/>
            <person name="Pallen M.J."/>
        </authorList>
    </citation>
    <scope>NUCLEOTIDE SEQUENCE</scope>
    <source>
        <strain evidence="2">CHK195-6426</strain>
    </source>
</reference>
<dbReference type="Gene3D" id="1.10.1760.20">
    <property type="match status" value="1"/>
</dbReference>
<feature type="transmembrane region" description="Helical" evidence="1">
    <location>
        <begin position="37"/>
        <end position="62"/>
    </location>
</feature>
<evidence type="ECO:0000313" key="2">
    <source>
        <dbReference type="EMBL" id="HIW80740.1"/>
    </source>
</evidence>
<feature type="transmembrane region" description="Helical" evidence="1">
    <location>
        <begin position="69"/>
        <end position="90"/>
    </location>
</feature>
<organism evidence="2 3">
    <name type="scientific">Candidatus Acetatifactor stercoripullorum</name>
    <dbReference type="NCBI Taxonomy" id="2838414"/>
    <lineage>
        <taxon>Bacteria</taxon>
        <taxon>Bacillati</taxon>
        <taxon>Bacillota</taxon>
        <taxon>Clostridia</taxon>
        <taxon>Lachnospirales</taxon>
        <taxon>Lachnospiraceae</taxon>
        <taxon>Acetatifactor</taxon>
    </lineage>
</organism>
<reference evidence="2" key="2">
    <citation type="submission" date="2021-04" db="EMBL/GenBank/DDBJ databases">
        <authorList>
            <person name="Gilroy R."/>
        </authorList>
    </citation>
    <scope>NUCLEOTIDE SEQUENCE</scope>
    <source>
        <strain evidence="2">CHK195-6426</strain>
    </source>
</reference>
<feature type="transmembrane region" description="Helical" evidence="1">
    <location>
        <begin position="96"/>
        <end position="124"/>
    </location>
</feature>
<gene>
    <name evidence="2" type="ORF">H9742_04290</name>
</gene>
<accession>A0A9D1R4B2</accession>
<sequence length="176" mass="20361">MKMKKITVRDITLIGMMVAVIEVCKAALSFLPNIELTTFWLILFTLYFGRKILLVIPVFILIEGCIYGFGLWWVMYLYMWPLLVLLVWILKKHGSVWFFSTLSGLFGLFFGFFCAIPYVVIGAWDGGIQNGLYAGFTWWVAGIPWDIVHGVGNFVLMLVLYHPVRRVMESMKSRWT</sequence>
<feature type="transmembrane region" description="Helical" evidence="1">
    <location>
        <begin position="12"/>
        <end position="31"/>
    </location>
</feature>
<dbReference type="EMBL" id="DXGH01000025">
    <property type="protein sequence ID" value="HIW80740.1"/>
    <property type="molecule type" value="Genomic_DNA"/>
</dbReference>
<keyword evidence="1" id="KW-1133">Transmembrane helix</keyword>
<evidence type="ECO:0000256" key="1">
    <source>
        <dbReference type="SAM" id="Phobius"/>
    </source>
</evidence>
<keyword evidence="1" id="KW-0472">Membrane</keyword>